<organism evidence="2 3">
    <name type="scientific">Nakamurella flavida</name>
    <dbReference type="NCBI Taxonomy" id="363630"/>
    <lineage>
        <taxon>Bacteria</taxon>
        <taxon>Bacillati</taxon>
        <taxon>Actinomycetota</taxon>
        <taxon>Actinomycetes</taxon>
        <taxon>Nakamurellales</taxon>
        <taxon>Nakamurellaceae</taxon>
        <taxon>Nakamurella</taxon>
    </lineage>
</organism>
<gene>
    <name evidence="2" type="ORF">JL107_01330</name>
</gene>
<dbReference type="RefSeq" id="WP_205255228.1">
    <property type="nucleotide sequence ID" value="NZ_BAAAPV010000001.1"/>
</dbReference>
<dbReference type="Proteomes" id="UP000663801">
    <property type="component" value="Unassembled WGS sequence"/>
</dbReference>
<evidence type="ECO:0008006" key="4">
    <source>
        <dbReference type="Google" id="ProtNLM"/>
    </source>
</evidence>
<dbReference type="EMBL" id="JAERWL010000002">
    <property type="protein sequence ID" value="MBM9475077.1"/>
    <property type="molecule type" value="Genomic_DNA"/>
</dbReference>
<accession>A0A938YKF7</accession>
<evidence type="ECO:0000256" key="1">
    <source>
        <dbReference type="SAM" id="Phobius"/>
    </source>
</evidence>
<keyword evidence="1" id="KW-1133">Transmembrane helix</keyword>
<keyword evidence="1" id="KW-0812">Transmembrane</keyword>
<proteinExistence type="predicted"/>
<reference evidence="2" key="1">
    <citation type="submission" date="2021-01" db="EMBL/GenBank/DDBJ databases">
        <title>KCTC 19127 draft genome.</title>
        <authorList>
            <person name="An D."/>
        </authorList>
    </citation>
    <scope>NUCLEOTIDE SEQUENCE</scope>
    <source>
        <strain evidence="2">KCTC 19127</strain>
    </source>
</reference>
<name>A0A938YKF7_9ACTN</name>
<feature type="transmembrane region" description="Helical" evidence="1">
    <location>
        <begin position="20"/>
        <end position="41"/>
    </location>
</feature>
<sequence length="168" mass="18005">MNEKHEELVAVGRAKLSSASGYFAVQTAMLGYLLDVGAGKLGGRERKFEPWKFLSHGTSVVGSLLTAVAGLAVLAKWFPESSALFWVPGAVALGAAFLTAVTTTVNPGRRVIRVGVERALWREFVLRVVSVIDQGASGRLDAPGLDREIAALRGRCRELELADAEQRA</sequence>
<feature type="transmembrane region" description="Helical" evidence="1">
    <location>
        <begin position="53"/>
        <end position="78"/>
    </location>
</feature>
<dbReference type="AlphaFoldDB" id="A0A938YKF7"/>
<protein>
    <recommendedName>
        <fullName evidence="4">SLATT domain-containing protein</fullName>
    </recommendedName>
</protein>
<keyword evidence="1" id="KW-0472">Membrane</keyword>
<comment type="caution">
    <text evidence="2">The sequence shown here is derived from an EMBL/GenBank/DDBJ whole genome shotgun (WGS) entry which is preliminary data.</text>
</comment>
<evidence type="ECO:0000313" key="2">
    <source>
        <dbReference type="EMBL" id="MBM9475077.1"/>
    </source>
</evidence>
<keyword evidence="3" id="KW-1185">Reference proteome</keyword>
<evidence type="ECO:0000313" key="3">
    <source>
        <dbReference type="Proteomes" id="UP000663801"/>
    </source>
</evidence>
<feature type="transmembrane region" description="Helical" evidence="1">
    <location>
        <begin position="84"/>
        <end position="105"/>
    </location>
</feature>